<keyword evidence="2" id="KW-0732">Signal</keyword>
<keyword evidence="4" id="KW-1185">Reference proteome</keyword>
<dbReference type="InterPro" id="IPR036182">
    <property type="entry name" value="PCuAC_sf"/>
</dbReference>
<gene>
    <name evidence="3" type="ORF">BN1012_Phect209</name>
</gene>
<evidence type="ECO:0000256" key="2">
    <source>
        <dbReference type="SAM" id="SignalP"/>
    </source>
</evidence>
<accession>X5M651</accession>
<dbReference type="Pfam" id="PF04314">
    <property type="entry name" value="PCuAC"/>
    <property type="match status" value="1"/>
</dbReference>
<dbReference type="PANTHER" id="PTHR36302:SF1">
    <property type="entry name" value="COPPER CHAPERONE PCU(A)C"/>
    <property type="match status" value="1"/>
</dbReference>
<name>X5M651_9HYPH</name>
<evidence type="ECO:0000256" key="1">
    <source>
        <dbReference type="SAM" id="MobiDB-lite"/>
    </source>
</evidence>
<reference evidence="3 4" key="1">
    <citation type="journal article" date="2014" name="Front. Genet.">
        <title>Genome and metabolic network of "Candidatus Phaeomarinobacter ectocarpi" Ec32, a new candidate genus of Alphaproteobacteria frequently associated with brown algae.</title>
        <authorList>
            <person name="Dittami S.M."/>
            <person name="Barbeyron T."/>
            <person name="Boyen C."/>
            <person name="Cambefort J."/>
            <person name="Collet G."/>
            <person name="Delage L."/>
            <person name="Gobet A."/>
            <person name="Groisillier A."/>
            <person name="Leblanc C."/>
            <person name="Michel G."/>
            <person name="Scornet D."/>
            <person name="Siegel A."/>
            <person name="Tapia J.E."/>
            <person name="Tonon T."/>
        </authorList>
    </citation>
    <scope>NUCLEOTIDE SEQUENCE [LARGE SCALE GENOMIC DNA]</scope>
    <source>
        <strain evidence="3 4">Ec32</strain>
    </source>
</reference>
<feature type="signal peptide" evidence="2">
    <location>
        <begin position="1"/>
        <end position="18"/>
    </location>
</feature>
<proteinExistence type="predicted"/>
<feature type="region of interest" description="Disordered" evidence="1">
    <location>
        <begin position="146"/>
        <end position="170"/>
    </location>
</feature>
<protein>
    <submittedName>
        <fullName evidence="3">Copper metallochaperone, bacterial analog of Cox17 protein</fullName>
    </submittedName>
</protein>
<feature type="compositionally biased region" description="Basic and acidic residues" evidence="1">
    <location>
        <begin position="154"/>
        <end position="164"/>
    </location>
</feature>
<sequence>MIRRILFALTLSMPLAMAACSDGGPSEISVEEPFARETIGAGTTGAAYLVIRNTGGADRLIAASTTAAASTELHTHEKDGEIMRMRKVDAIDVPALEVVTLQPGGKHIMMFDIAEPLKDGGSFPLTLTFEDAGDVTVDVTVVATGGNPGGMNHNMDHGAMDHSTMDQSGQ</sequence>
<dbReference type="KEGG" id="pect:BN1012_Phect209"/>
<dbReference type="STRING" id="1458461.BN1012_Phect209"/>
<organism evidence="3 4">
    <name type="scientific">Candidatus Phaeomarinibacter ectocarpi</name>
    <dbReference type="NCBI Taxonomy" id="1458461"/>
    <lineage>
        <taxon>Bacteria</taxon>
        <taxon>Pseudomonadati</taxon>
        <taxon>Pseudomonadota</taxon>
        <taxon>Alphaproteobacteria</taxon>
        <taxon>Hyphomicrobiales</taxon>
        <taxon>Parvibaculaceae</taxon>
        <taxon>Candidatus Phaeomarinibacter</taxon>
    </lineage>
</organism>
<dbReference type="RefSeq" id="WP_052534971.1">
    <property type="nucleotide sequence ID" value="NZ_HG966617.1"/>
</dbReference>
<dbReference type="PROSITE" id="PS51257">
    <property type="entry name" value="PROKAR_LIPOPROTEIN"/>
    <property type="match status" value="1"/>
</dbReference>
<dbReference type="SUPFAM" id="SSF110087">
    <property type="entry name" value="DR1885-like metal-binding protein"/>
    <property type="match status" value="1"/>
</dbReference>
<feature type="chain" id="PRO_5004959394" evidence="2">
    <location>
        <begin position="19"/>
        <end position="170"/>
    </location>
</feature>
<dbReference type="InterPro" id="IPR058248">
    <property type="entry name" value="Lxx211020-like"/>
</dbReference>
<dbReference type="EMBL" id="HG966617">
    <property type="protein sequence ID" value="CDO58423.1"/>
    <property type="molecule type" value="Genomic_DNA"/>
</dbReference>
<dbReference type="PANTHER" id="PTHR36302">
    <property type="entry name" value="BLR7088 PROTEIN"/>
    <property type="match status" value="1"/>
</dbReference>
<evidence type="ECO:0000313" key="4">
    <source>
        <dbReference type="Proteomes" id="UP000032160"/>
    </source>
</evidence>
<dbReference type="Proteomes" id="UP000032160">
    <property type="component" value="Chromosome I"/>
</dbReference>
<evidence type="ECO:0000313" key="3">
    <source>
        <dbReference type="EMBL" id="CDO58423.1"/>
    </source>
</evidence>
<dbReference type="Gene3D" id="2.60.40.1890">
    <property type="entry name" value="PCu(A)C copper chaperone"/>
    <property type="match status" value="1"/>
</dbReference>
<dbReference type="InterPro" id="IPR007410">
    <property type="entry name" value="LpqE-like"/>
</dbReference>
<dbReference type="AlphaFoldDB" id="X5M651"/>
<dbReference type="HOGENOM" id="CLU_100939_2_2_5"/>